<dbReference type="InterPro" id="IPR036188">
    <property type="entry name" value="FAD/NAD-bd_sf"/>
</dbReference>
<dbReference type="GO" id="GO:0004756">
    <property type="term" value="F:selenide, water dikinase activity"/>
    <property type="evidence" value="ECO:0007669"/>
    <property type="project" value="UniProtKB-EC"/>
</dbReference>
<dbReference type="NCBIfam" id="TIGR00476">
    <property type="entry name" value="selD"/>
    <property type="match status" value="1"/>
</dbReference>
<dbReference type="Proteomes" id="UP000053051">
    <property type="component" value="Unassembled WGS sequence"/>
</dbReference>
<dbReference type="AlphaFoldDB" id="M1X197"/>
<dbReference type="SUPFAM" id="SSF56042">
    <property type="entry name" value="PurM C-terminal domain-like"/>
    <property type="match status" value="1"/>
</dbReference>
<reference evidence="9 10" key="1">
    <citation type="submission" date="2012-05" db="EMBL/GenBank/DDBJ databases">
        <authorList>
            <person name="Hilton J."/>
        </authorList>
    </citation>
    <scope>NUCLEOTIDE SEQUENCE [LARGE SCALE GENOMIC DNA]</scope>
    <source>
        <strain evidence="9 10">HH01</strain>
    </source>
</reference>
<protein>
    <submittedName>
        <fullName evidence="9">NADH dehydrogenase-like protein / Selenide,water dikinase</fullName>
        <ecNumber evidence="9">2.7.9.3</ecNumber>
    </submittedName>
</protein>
<dbReference type="Pfam" id="PF00586">
    <property type="entry name" value="AIRS"/>
    <property type="match status" value="1"/>
</dbReference>
<dbReference type="InterPro" id="IPR016188">
    <property type="entry name" value="PurM-like_N"/>
</dbReference>
<dbReference type="InterPro" id="IPR010918">
    <property type="entry name" value="PurM-like_C_dom"/>
</dbReference>
<dbReference type="PANTHER" id="PTHR10256:SF0">
    <property type="entry name" value="INACTIVE SELENIDE, WATER DIKINASE-LIKE PROTEIN-RELATED"/>
    <property type="match status" value="1"/>
</dbReference>
<keyword evidence="3 9" id="KW-0418">Kinase</keyword>
<keyword evidence="2" id="KW-0547">Nucleotide-binding</keyword>
<dbReference type="Gene3D" id="3.30.1330.10">
    <property type="entry name" value="PurM-like, N-terminal domain"/>
    <property type="match status" value="1"/>
</dbReference>
<dbReference type="Pfam" id="PF07992">
    <property type="entry name" value="Pyr_redox_2"/>
    <property type="match status" value="1"/>
</dbReference>
<dbReference type="EC" id="2.7.9.3" evidence="9"/>
<dbReference type="SUPFAM" id="SSF51905">
    <property type="entry name" value="FAD/NAD(P)-binding domain"/>
    <property type="match status" value="2"/>
</dbReference>
<keyword evidence="4" id="KW-0067">ATP-binding</keyword>
<evidence type="ECO:0000256" key="3">
    <source>
        <dbReference type="ARBA" id="ARBA00022777"/>
    </source>
</evidence>
<dbReference type="SUPFAM" id="SSF55326">
    <property type="entry name" value="PurM N-terminal domain-like"/>
    <property type="match status" value="1"/>
</dbReference>
<feature type="domain" description="PurM-like N-terminal" evidence="6">
    <location>
        <begin position="472"/>
        <end position="573"/>
    </location>
</feature>
<dbReference type="NCBIfam" id="TIGR03169">
    <property type="entry name" value="Nterm_to_SelD"/>
    <property type="match status" value="1"/>
</dbReference>
<dbReference type="InterPro" id="IPR036676">
    <property type="entry name" value="PurM-like_C_sf"/>
</dbReference>
<dbReference type="Gene3D" id="3.90.650.10">
    <property type="entry name" value="PurM-like C-terminal domain"/>
    <property type="match status" value="1"/>
</dbReference>
<name>M1X197_9NOST</name>
<sequence length="780" mass="86216">MKLLLLMYNSIVKDLVLIGGGHSHIIVLKMLGMHPIPGVRLTLITDSSDTPYSGMLPGHIAGFYNYDECHINLRLLANFAQTQLYIDNVVGLDLAHNQILCSNRPPVSFDVLSIDIGSTPDNMNTSGASEYAIPAKPVSQLLTRWEEITKRAADNPQQQIKIAIVGGGIGGVELALAMRTKLSRIVCKESLDVHLFQRNSCILPHNNQFVRSHIRRILYKHQIQVYLGENINQIESKKNNIFKLQSESGLTGEYTHIFWVTQPSAAPWLQTSLLKTDTQGFILVDDTLQSLSHPYIFAAGDIATMINYPCSKAGVFAVRQGKPLFTNLRRYLQGKSLKSYIPQKKYLSLIGTGDGRAIATRDVFTLPPNTLTWYCKDWIDRRFMKKFSDLPQMRSTQTRTPLINHKSISRLSFTPFYSTQSQSLKPNDIMPCAGCGSKVGSTVMTKVLQRIQTEQINLNHQQNIIIGLETADDGSVIKVTGNKFLVQTIDYFRALVNDPYLFGQIATNHCLSDIFAMGAVPHSVLAIANIPYGINSKVEETFYQLLSGSVKVLRETNTSLIGGHTSESYELGFGLSCNGFADTDKLLRKGGMKVGDVVILTKALGTGTLFAADMRHQAKSRWIDKAITSMLIPNGRAAECLLQNNVNACTDVTGFGLLGHLLEMVSASGVGVDLELEKIPILPGARETIAQGILSTLHPENVKSSHYIVNRDSLFSYPYYPIIFDPQTSGGLLASVPFEHANDCINQLQSIGYKDSSVVAYVIPFIRSEGFINISYSLED</sequence>
<keyword evidence="10" id="KW-1185">Reference proteome</keyword>
<evidence type="ECO:0000259" key="6">
    <source>
        <dbReference type="Pfam" id="PF00586"/>
    </source>
</evidence>
<evidence type="ECO:0000256" key="1">
    <source>
        <dbReference type="ARBA" id="ARBA00022679"/>
    </source>
</evidence>
<accession>M1X197</accession>
<dbReference type="InterPro" id="IPR004536">
    <property type="entry name" value="SPS/SelD"/>
</dbReference>
<dbReference type="GO" id="GO:0005737">
    <property type="term" value="C:cytoplasm"/>
    <property type="evidence" value="ECO:0007669"/>
    <property type="project" value="TreeGrafter"/>
</dbReference>
<dbReference type="STRING" id="1165094.RINTHH_18630"/>
<dbReference type="CDD" id="cd02195">
    <property type="entry name" value="SelD"/>
    <property type="match status" value="1"/>
</dbReference>
<dbReference type="EMBL" id="CAIY01000075">
    <property type="protein sequence ID" value="CCH68018.1"/>
    <property type="molecule type" value="Genomic_DNA"/>
</dbReference>
<evidence type="ECO:0000259" key="8">
    <source>
        <dbReference type="Pfam" id="PF07992"/>
    </source>
</evidence>
<organism evidence="9 10">
    <name type="scientific">Richelia intracellularis HH01</name>
    <dbReference type="NCBI Taxonomy" id="1165094"/>
    <lineage>
        <taxon>Bacteria</taxon>
        <taxon>Bacillati</taxon>
        <taxon>Cyanobacteriota</taxon>
        <taxon>Cyanophyceae</taxon>
        <taxon>Nostocales</taxon>
        <taxon>Nostocaceae</taxon>
        <taxon>Richelia</taxon>
    </lineage>
</organism>
<keyword evidence="1 9" id="KW-0808">Transferase</keyword>
<evidence type="ECO:0000256" key="4">
    <source>
        <dbReference type="ARBA" id="ARBA00022840"/>
    </source>
</evidence>
<evidence type="ECO:0000313" key="10">
    <source>
        <dbReference type="Proteomes" id="UP000053051"/>
    </source>
</evidence>
<dbReference type="Pfam" id="PF02769">
    <property type="entry name" value="AIRS_C"/>
    <property type="match status" value="1"/>
</dbReference>
<dbReference type="GO" id="GO:0005524">
    <property type="term" value="F:ATP binding"/>
    <property type="evidence" value="ECO:0007669"/>
    <property type="project" value="UniProtKB-KW"/>
</dbReference>
<dbReference type="Gene3D" id="3.50.50.100">
    <property type="match status" value="1"/>
</dbReference>
<feature type="domain" description="PurM-like C-terminal" evidence="7">
    <location>
        <begin position="593"/>
        <end position="763"/>
    </location>
</feature>
<feature type="domain" description="FAD/NAD(P)-binding" evidence="8">
    <location>
        <begin position="13"/>
        <end position="303"/>
    </location>
</feature>
<dbReference type="PANTHER" id="PTHR10256">
    <property type="entry name" value="SELENIDE, WATER DIKINASE"/>
    <property type="match status" value="1"/>
</dbReference>
<evidence type="ECO:0000256" key="2">
    <source>
        <dbReference type="ARBA" id="ARBA00022741"/>
    </source>
</evidence>
<evidence type="ECO:0000256" key="5">
    <source>
        <dbReference type="ARBA" id="ARBA00023266"/>
    </source>
</evidence>
<comment type="caution">
    <text evidence="9">The sequence shown here is derived from an EMBL/GenBank/DDBJ whole genome shotgun (WGS) entry which is preliminary data.</text>
</comment>
<gene>
    <name evidence="9" type="ORF">RINTHH_18630</name>
</gene>
<proteinExistence type="predicted"/>
<keyword evidence="5" id="KW-0711">Selenium</keyword>
<reference evidence="10" key="2">
    <citation type="submission" date="2016-01" db="EMBL/GenBank/DDBJ databases">
        <title>Diatom-associated endosymboitic cyanobacterium lacks core nitrogen metabolism enzymes.</title>
        <authorList>
            <person name="Hilton J.A."/>
            <person name="Foster R.A."/>
            <person name="Tripp H.J."/>
            <person name="Carter B.J."/>
            <person name="Zehr J.P."/>
            <person name="Villareal T.A."/>
        </authorList>
    </citation>
    <scope>NUCLEOTIDE SEQUENCE [LARGE SCALE GENOMIC DNA]</scope>
    <source>
        <strain evidence="10">HH01</strain>
    </source>
</reference>
<dbReference type="GO" id="GO:0016260">
    <property type="term" value="P:selenocysteine biosynthetic process"/>
    <property type="evidence" value="ECO:0007669"/>
    <property type="project" value="TreeGrafter"/>
</dbReference>
<dbReference type="InterPro" id="IPR023753">
    <property type="entry name" value="FAD/NAD-binding_dom"/>
</dbReference>
<dbReference type="InterPro" id="IPR017584">
    <property type="entry name" value="Pyridine_nucleo_diS_OxRdtase_N"/>
</dbReference>
<evidence type="ECO:0000313" key="9">
    <source>
        <dbReference type="EMBL" id="CCH68018.1"/>
    </source>
</evidence>
<evidence type="ECO:0000259" key="7">
    <source>
        <dbReference type="Pfam" id="PF02769"/>
    </source>
</evidence>
<dbReference type="InterPro" id="IPR036921">
    <property type="entry name" value="PurM-like_N_sf"/>
</dbReference>
<dbReference type="PRINTS" id="PR00411">
    <property type="entry name" value="PNDRDTASEI"/>
</dbReference>
<dbReference type="PRINTS" id="PR00368">
    <property type="entry name" value="FADPNR"/>
</dbReference>
<dbReference type="GO" id="GO:0016491">
    <property type="term" value="F:oxidoreductase activity"/>
    <property type="evidence" value="ECO:0007669"/>
    <property type="project" value="InterPro"/>
</dbReference>